<protein>
    <submittedName>
        <fullName evidence="1">Uncharacterized protein</fullName>
    </submittedName>
</protein>
<accession>H0G8J5</accession>
<reference evidence="1 2" key="1">
    <citation type="journal article" date="2012" name="J. Bacteriol.">
        <title>Draft Genome Sequence of Sinorhizobium meliloti CCNWSX0020, a Nitrogen-Fixing Symbiont with Copper Tolerance Capability Isolated from Lead-Zinc Mine Tailings.</title>
        <authorList>
            <person name="Li Z."/>
            <person name="Ma Z."/>
            <person name="Hao X."/>
            <person name="Wei G."/>
        </authorList>
    </citation>
    <scope>NUCLEOTIDE SEQUENCE [LARGE SCALE GENOMIC DNA]</scope>
    <source>
        <strain evidence="1 2">CCNWSX0020</strain>
    </source>
</reference>
<name>H0G8J5_RHIML</name>
<sequence length="155" mass="17483">MGRNPECPCRQRAKDFAFGYQSVEPGHASLPSQHHHLPVVERRKIGIRLDRQDGIGLRPVVDRRPPNPREIELVTIGERETEGSVAKLRGRHQAAVGWKRPSFRTDDVYGAGSAVARPQPPRQLHHLHIAVMAPYDDAALVERGVELENLRAHHR</sequence>
<proteinExistence type="predicted"/>
<organism evidence="1 2">
    <name type="scientific">Sinorhizobium meliloti CCNWSX0020</name>
    <dbReference type="NCBI Taxonomy" id="1107881"/>
    <lineage>
        <taxon>Bacteria</taxon>
        <taxon>Pseudomonadati</taxon>
        <taxon>Pseudomonadota</taxon>
        <taxon>Alphaproteobacteria</taxon>
        <taxon>Hyphomicrobiales</taxon>
        <taxon>Rhizobiaceae</taxon>
        <taxon>Sinorhizobium/Ensifer group</taxon>
        <taxon>Sinorhizobium</taxon>
    </lineage>
</organism>
<evidence type="ECO:0000313" key="1">
    <source>
        <dbReference type="EMBL" id="EHK74397.1"/>
    </source>
</evidence>
<gene>
    <name evidence="1" type="ORF">SM0020_29180</name>
</gene>
<dbReference type="EMBL" id="AGVV01000089">
    <property type="protein sequence ID" value="EHK74397.1"/>
    <property type="molecule type" value="Genomic_DNA"/>
</dbReference>
<dbReference type="Proteomes" id="UP000004038">
    <property type="component" value="Unassembled WGS sequence"/>
</dbReference>
<evidence type="ECO:0000313" key="2">
    <source>
        <dbReference type="Proteomes" id="UP000004038"/>
    </source>
</evidence>
<dbReference type="AlphaFoldDB" id="H0G8J5"/>